<dbReference type="SUPFAM" id="SSF53335">
    <property type="entry name" value="S-adenosyl-L-methionine-dependent methyltransferases"/>
    <property type="match status" value="1"/>
</dbReference>
<organism evidence="3 4">
    <name type="scientific">Planosporangium thailandense</name>
    <dbReference type="NCBI Taxonomy" id="765197"/>
    <lineage>
        <taxon>Bacteria</taxon>
        <taxon>Bacillati</taxon>
        <taxon>Actinomycetota</taxon>
        <taxon>Actinomycetes</taxon>
        <taxon>Micromonosporales</taxon>
        <taxon>Micromonosporaceae</taxon>
        <taxon>Planosporangium</taxon>
    </lineage>
</organism>
<dbReference type="InterPro" id="IPR041698">
    <property type="entry name" value="Methyltransf_25"/>
</dbReference>
<name>A0ABX0Y0L1_9ACTN</name>
<protein>
    <submittedName>
        <fullName evidence="3">Methyltransferase domain-containing protein</fullName>
    </submittedName>
</protein>
<dbReference type="GO" id="GO:0032259">
    <property type="term" value="P:methylation"/>
    <property type="evidence" value="ECO:0007669"/>
    <property type="project" value="UniProtKB-KW"/>
</dbReference>
<comment type="caution">
    <text evidence="3">The sequence shown here is derived from an EMBL/GenBank/DDBJ whole genome shotgun (WGS) entry which is preliminary data.</text>
</comment>
<accession>A0ABX0Y0L1</accession>
<evidence type="ECO:0000259" key="2">
    <source>
        <dbReference type="Pfam" id="PF13649"/>
    </source>
</evidence>
<dbReference type="InterPro" id="IPR029063">
    <property type="entry name" value="SAM-dependent_MTases_sf"/>
</dbReference>
<dbReference type="Gene3D" id="3.40.50.150">
    <property type="entry name" value="Vaccinia Virus protein VP39"/>
    <property type="match status" value="1"/>
</dbReference>
<gene>
    <name evidence="3" type="ORF">HC031_15590</name>
</gene>
<feature type="domain" description="Methyltransferase" evidence="2">
    <location>
        <begin position="24"/>
        <end position="122"/>
    </location>
</feature>
<dbReference type="CDD" id="cd02440">
    <property type="entry name" value="AdoMet_MTases"/>
    <property type="match status" value="1"/>
</dbReference>
<reference evidence="3 4" key="1">
    <citation type="submission" date="2020-03" db="EMBL/GenBank/DDBJ databases">
        <title>WGS of the type strain of Planosporangium spp.</title>
        <authorList>
            <person name="Thawai C."/>
        </authorList>
    </citation>
    <scope>NUCLEOTIDE SEQUENCE [LARGE SCALE GENOMIC DNA]</scope>
    <source>
        <strain evidence="3 4">TBRC 5610</strain>
    </source>
</reference>
<dbReference type="EMBL" id="JAATVY010000009">
    <property type="protein sequence ID" value="NJC71125.1"/>
    <property type="molecule type" value="Genomic_DNA"/>
</dbReference>
<dbReference type="Pfam" id="PF13649">
    <property type="entry name" value="Methyltransf_25"/>
    <property type="match status" value="1"/>
</dbReference>
<sequence length="180" mass="19502">MAPSSEFLATRIVAPVPLRGDPVVVELGPGTGVFTDRIQQRLAGRGRHIAIEVNRRFADRLVRRRPAVDVVIGDAAAIGGVLADRGCRTADVVVSGLPWALFPPARQQRTLDAIAAALAPAGVFSTFAYVHALWTPTARRLRRALCARFEEVVMERTVWANLPPATVYHCRRPVHSPGAA</sequence>
<keyword evidence="1" id="KW-1133">Transmembrane helix</keyword>
<evidence type="ECO:0000313" key="3">
    <source>
        <dbReference type="EMBL" id="NJC71125.1"/>
    </source>
</evidence>
<keyword evidence="3" id="KW-0808">Transferase</keyword>
<keyword evidence="1" id="KW-0472">Membrane</keyword>
<keyword evidence="1" id="KW-0812">Transmembrane</keyword>
<proteinExistence type="predicted"/>
<keyword evidence="4" id="KW-1185">Reference proteome</keyword>
<evidence type="ECO:0000256" key="1">
    <source>
        <dbReference type="SAM" id="Phobius"/>
    </source>
</evidence>
<dbReference type="Proteomes" id="UP000722989">
    <property type="component" value="Unassembled WGS sequence"/>
</dbReference>
<evidence type="ECO:0000313" key="4">
    <source>
        <dbReference type="Proteomes" id="UP000722989"/>
    </source>
</evidence>
<keyword evidence="3" id="KW-0489">Methyltransferase</keyword>
<dbReference type="GO" id="GO:0008168">
    <property type="term" value="F:methyltransferase activity"/>
    <property type="evidence" value="ECO:0007669"/>
    <property type="project" value="UniProtKB-KW"/>
</dbReference>
<feature type="transmembrane region" description="Helical" evidence="1">
    <location>
        <begin position="113"/>
        <end position="134"/>
    </location>
</feature>